<feature type="domain" description="Ancillary SecYEG translocon subunit/Cell division coordinator CpoB TPR" evidence="5">
    <location>
        <begin position="50"/>
        <end position="153"/>
    </location>
</feature>
<dbReference type="OrthoDB" id="9815002at2"/>
<feature type="signal peptide" evidence="3">
    <location>
        <begin position="1"/>
        <end position="21"/>
    </location>
</feature>
<protein>
    <submittedName>
        <fullName evidence="6">Lytic transglycosylase catalytic</fullName>
    </submittedName>
</protein>
<dbReference type="eggNOG" id="COG1729">
    <property type="taxonomic scope" value="Bacteria"/>
</dbReference>
<dbReference type="CDD" id="cd13401">
    <property type="entry name" value="Slt70-like"/>
    <property type="match status" value="1"/>
</dbReference>
<organism evidence="6 7">
    <name type="scientific">Sphaerobacter thermophilus (strain ATCC 49802 / DSM 20745 / KCCM 41009 / NCIMB 13125 / S 6022)</name>
    <dbReference type="NCBI Taxonomy" id="479434"/>
    <lineage>
        <taxon>Bacteria</taxon>
        <taxon>Pseudomonadati</taxon>
        <taxon>Thermomicrobiota</taxon>
        <taxon>Thermomicrobia</taxon>
        <taxon>Sphaerobacterales</taxon>
        <taxon>Sphaerobacterineae</taxon>
        <taxon>Sphaerobacteraceae</taxon>
        <taxon>Sphaerobacter</taxon>
    </lineage>
</organism>
<dbReference type="SMART" id="SM00028">
    <property type="entry name" value="TPR"/>
    <property type="match status" value="4"/>
</dbReference>
<keyword evidence="3" id="KW-0732">Signal</keyword>
<dbReference type="InterPro" id="IPR008258">
    <property type="entry name" value="Transglycosylase_SLT_dom_1"/>
</dbReference>
<dbReference type="InParanoid" id="D1C264"/>
<dbReference type="PROSITE" id="PS50005">
    <property type="entry name" value="TPR"/>
    <property type="match status" value="2"/>
</dbReference>
<dbReference type="PANTHER" id="PTHR37423:SF2">
    <property type="entry name" value="MEMBRANE-BOUND LYTIC MUREIN TRANSGLYCOSYLASE C"/>
    <property type="match status" value="1"/>
</dbReference>
<dbReference type="eggNOG" id="COG0741">
    <property type="taxonomic scope" value="Bacteria"/>
</dbReference>
<feature type="repeat" description="TPR" evidence="2">
    <location>
        <begin position="231"/>
        <end position="264"/>
    </location>
</feature>
<feature type="domain" description="Transglycosylase SLT" evidence="4">
    <location>
        <begin position="595"/>
        <end position="707"/>
    </location>
</feature>
<sequence length="746" mass="79766">MVRAPVKLVSVFVLLVALAVAATTALPERNGEPTPMVREGVQGWDPGPGAAELAPARRMLAEGDAEAAAASARQLVGDASPELDAAARLVLARSLLAVGEAGEALVVLTALRDGDRSPAIAAAADLLLGRVHAAMGQTAEALAAYRRAAERDPSVEVYAALRRIEVLRDSGQLEAAQDAAEAAAGLPAIRRTHVAVLEALREIQSELDDGNGYLATTHRLLDVATLPHYRAQLAFQAGQFELQIGQREAAIRDLQAAVSAAPDSAHAVAALDALIAQDAADAVEPYQRGLVLYHAGRDQDAIVAFTAALENDPTNHEARYYRGLSRARAGNVPGGVEDLREVARTASDRELAGRALEQAARWLESAGDTAGARAVYQEVLARYGNTGAAASARFRLGFMSYLERDFGAALTIWADGGDARVHFWLGKAREIAGDDAGARAAWEEAARLEPDGYYGLRAADLLGGEPVPSTGQALVGAVIGDAVWRELASWFPERGVDPNAAREALEAEPGLRRAMILLDAGMMQEAGWEIDALAEEHAGDVERLVTLGGVLAERGETTAAAEAVAPLVNVEEGQERSLPPILERLSYPIPYLDLLSEAAERHGADPLLLAALVRQESGFNPQARSSAGALGLAQIMPETGREIARRLGWQDFNPRDLLRPEVSLEFGARYLAERMERYNGYLFAALAAYNAGDSPVNEWLAAPGAEDPDVFAESIPYPETYDYVRRVYVNYQHFLRVYAQPDAGER</sequence>
<dbReference type="SUPFAM" id="SSF48452">
    <property type="entry name" value="TPR-like"/>
    <property type="match status" value="2"/>
</dbReference>
<dbReference type="KEGG" id="sti:Sthe_0894"/>
<gene>
    <name evidence="6" type="ordered locus">Sthe_0894</name>
</gene>
<evidence type="ECO:0000256" key="1">
    <source>
        <dbReference type="ARBA" id="ARBA00007734"/>
    </source>
</evidence>
<dbReference type="InterPro" id="IPR023346">
    <property type="entry name" value="Lysozyme-like_dom_sf"/>
</dbReference>
<evidence type="ECO:0000256" key="2">
    <source>
        <dbReference type="PROSITE-ProRule" id="PRU00339"/>
    </source>
</evidence>
<accession>D1C264</accession>
<keyword evidence="2" id="KW-0802">TPR repeat</keyword>
<evidence type="ECO:0000313" key="7">
    <source>
        <dbReference type="Proteomes" id="UP000002027"/>
    </source>
</evidence>
<dbReference type="Proteomes" id="UP000002027">
    <property type="component" value="Chromosome 1"/>
</dbReference>
<dbReference type="InterPro" id="IPR011990">
    <property type="entry name" value="TPR-like_helical_dom_sf"/>
</dbReference>
<keyword evidence="7" id="KW-1185">Reference proteome</keyword>
<dbReference type="RefSeq" id="WP_012871378.1">
    <property type="nucleotide sequence ID" value="NC_013523.1"/>
</dbReference>
<feature type="repeat" description="TPR" evidence="2">
    <location>
        <begin position="122"/>
        <end position="155"/>
    </location>
</feature>
<dbReference type="Gene3D" id="1.25.40.10">
    <property type="entry name" value="Tetratricopeptide repeat domain"/>
    <property type="match status" value="3"/>
</dbReference>
<reference evidence="6 7" key="2">
    <citation type="journal article" date="2010" name="Stand. Genomic Sci.">
        <title>Complete genome sequence of Desulfohalobium retbaense type strain (HR(100)).</title>
        <authorList>
            <person name="Spring S."/>
            <person name="Nolan M."/>
            <person name="Lapidus A."/>
            <person name="Glavina Del Rio T."/>
            <person name="Copeland A."/>
            <person name="Tice H."/>
            <person name="Cheng J.F."/>
            <person name="Lucas S."/>
            <person name="Land M."/>
            <person name="Chen F."/>
            <person name="Bruce D."/>
            <person name="Goodwin L."/>
            <person name="Pitluck S."/>
            <person name="Ivanova N."/>
            <person name="Mavromatis K."/>
            <person name="Mikhailova N."/>
            <person name="Pati A."/>
            <person name="Chen A."/>
            <person name="Palaniappan K."/>
            <person name="Hauser L."/>
            <person name="Chang Y.J."/>
            <person name="Jeffries C.D."/>
            <person name="Munk C."/>
            <person name="Kiss H."/>
            <person name="Chain P."/>
            <person name="Han C."/>
            <person name="Brettin T."/>
            <person name="Detter J.C."/>
            <person name="Schuler E."/>
            <person name="Goker M."/>
            <person name="Rohde M."/>
            <person name="Bristow J."/>
            <person name="Eisen J.A."/>
            <person name="Markowitz V."/>
            <person name="Hugenholtz P."/>
            <person name="Kyrpides N.C."/>
            <person name="Klenk H.P."/>
        </authorList>
    </citation>
    <scope>NUCLEOTIDE SEQUENCE [LARGE SCALE GENOMIC DNA]</scope>
    <source>
        <strain evidence="7">ATCC 49802 / DSM 20745 / S 6022</strain>
    </source>
</reference>
<dbReference type="Gene3D" id="1.10.530.10">
    <property type="match status" value="1"/>
</dbReference>
<dbReference type="Pfam" id="PF13174">
    <property type="entry name" value="TPR_6"/>
    <property type="match status" value="1"/>
</dbReference>
<dbReference type="Pfam" id="PF01464">
    <property type="entry name" value="SLT"/>
    <property type="match status" value="1"/>
</dbReference>
<dbReference type="SUPFAM" id="SSF48439">
    <property type="entry name" value="Protein prenylyltransferase"/>
    <property type="match status" value="1"/>
</dbReference>
<name>D1C264_SPHTD</name>
<dbReference type="InterPro" id="IPR018704">
    <property type="entry name" value="SecYEG/CpoB_TPR"/>
</dbReference>
<comment type="similarity">
    <text evidence="1">Belongs to the transglycosylase Slt family.</text>
</comment>
<dbReference type="Pfam" id="PF09976">
    <property type="entry name" value="TPR_21"/>
    <property type="match status" value="1"/>
</dbReference>
<dbReference type="SUPFAM" id="SSF53955">
    <property type="entry name" value="Lysozyme-like"/>
    <property type="match status" value="1"/>
</dbReference>
<dbReference type="STRING" id="479434.Sthe_0894"/>
<evidence type="ECO:0000259" key="5">
    <source>
        <dbReference type="Pfam" id="PF09976"/>
    </source>
</evidence>
<evidence type="ECO:0000313" key="6">
    <source>
        <dbReference type="EMBL" id="ACZ38331.1"/>
    </source>
</evidence>
<dbReference type="PANTHER" id="PTHR37423">
    <property type="entry name" value="SOLUBLE LYTIC MUREIN TRANSGLYCOSYLASE-RELATED"/>
    <property type="match status" value="1"/>
</dbReference>
<proteinExistence type="inferred from homology"/>
<dbReference type="AlphaFoldDB" id="D1C264"/>
<dbReference type="HOGENOM" id="CLU_013746_1_0_0"/>
<dbReference type="InterPro" id="IPR019734">
    <property type="entry name" value="TPR_rpt"/>
</dbReference>
<feature type="chain" id="PRO_5003021871" evidence="3">
    <location>
        <begin position="22"/>
        <end position="746"/>
    </location>
</feature>
<reference evidence="7" key="1">
    <citation type="submission" date="2009-11" db="EMBL/GenBank/DDBJ databases">
        <title>The complete chromosome 1 of Sphaerobacter thermophilus DSM 20745.</title>
        <authorList>
            <person name="Lucas S."/>
            <person name="Copeland A."/>
            <person name="Lapidus A."/>
            <person name="Glavina del Rio T."/>
            <person name="Dalin E."/>
            <person name="Tice H."/>
            <person name="Bruce D."/>
            <person name="Goodwin L."/>
            <person name="Pitluck S."/>
            <person name="Kyrpides N."/>
            <person name="Mavromatis K."/>
            <person name="Ivanova N."/>
            <person name="Mikhailova N."/>
            <person name="LaButti K.M."/>
            <person name="Clum A."/>
            <person name="Sun H.I."/>
            <person name="Brettin T."/>
            <person name="Detter J.C."/>
            <person name="Han C."/>
            <person name="Larimer F."/>
            <person name="Land M."/>
            <person name="Hauser L."/>
            <person name="Markowitz V."/>
            <person name="Cheng J.F."/>
            <person name="Hugenholtz P."/>
            <person name="Woyke T."/>
            <person name="Wu D."/>
            <person name="Steenblock K."/>
            <person name="Schneider S."/>
            <person name="Pukall R."/>
            <person name="Goeker M."/>
            <person name="Klenk H.P."/>
            <person name="Eisen J.A."/>
        </authorList>
    </citation>
    <scope>NUCLEOTIDE SEQUENCE [LARGE SCALE GENOMIC DNA]</scope>
    <source>
        <strain evidence="7">ATCC 49802 / DSM 20745 / S 6022</strain>
    </source>
</reference>
<dbReference type="EMBL" id="CP001823">
    <property type="protein sequence ID" value="ACZ38331.1"/>
    <property type="molecule type" value="Genomic_DNA"/>
</dbReference>
<evidence type="ECO:0000259" key="4">
    <source>
        <dbReference type="Pfam" id="PF01464"/>
    </source>
</evidence>
<dbReference type="CAZy" id="GH23">
    <property type="family name" value="Glycoside Hydrolase Family 23"/>
</dbReference>
<evidence type="ECO:0000256" key="3">
    <source>
        <dbReference type="SAM" id="SignalP"/>
    </source>
</evidence>